<sequence length="57" mass="5850">MTGQGTMPGVAGDQESKPRPILRTVGEFVLGGLISLGAAWCAVVLPPPQRADEDSAT</sequence>
<evidence type="ECO:0000256" key="1">
    <source>
        <dbReference type="SAM" id="Phobius"/>
    </source>
</evidence>
<gene>
    <name evidence="2" type="ORF">JOF56_003531</name>
</gene>
<keyword evidence="1" id="KW-0472">Membrane</keyword>
<accession>A0ABS4TFE8</accession>
<proteinExistence type="predicted"/>
<dbReference type="Proteomes" id="UP001519332">
    <property type="component" value="Unassembled WGS sequence"/>
</dbReference>
<protein>
    <submittedName>
        <fullName evidence="2">Uncharacterized protein</fullName>
    </submittedName>
</protein>
<keyword evidence="3" id="KW-1185">Reference proteome</keyword>
<reference evidence="2 3" key="1">
    <citation type="submission" date="2021-03" db="EMBL/GenBank/DDBJ databases">
        <title>Sequencing the genomes of 1000 actinobacteria strains.</title>
        <authorList>
            <person name="Klenk H.-P."/>
        </authorList>
    </citation>
    <scope>NUCLEOTIDE SEQUENCE [LARGE SCALE GENOMIC DNA]</scope>
    <source>
        <strain evidence="2 3">DSM 46670</strain>
    </source>
</reference>
<dbReference type="EMBL" id="JAGINW010000001">
    <property type="protein sequence ID" value="MBP2323146.1"/>
    <property type="molecule type" value="Genomic_DNA"/>
</dbReference>
<feature type="transmembrane region" description="Helical" evidence="1">
    <location>
        <begin position="21"/>
        <end position="45"/>
    </location>
</feature>
<name>A0ABS4TFE8_9PSEU</name>
<keyword evidence="1" id="KW-0812">Transmembrane</keyword>
<evidence type="ECO:0000313" key="3">
    <source>
        <dbReference type="Proteomes" id="UP001519332"/>
    </source>
</evidence>
<comment type="caution">
    <text evidence="2">The sequence shown here is derived from an EMBL/GenBank/DDBJ whole genome shotgun (WGS) entry which is preliminary data.</text>
</comment>
<dbReference type="RefSeq" id="WP_209639108.1">
    <property type="nucleotide sequence ID" value="NZ_JAGINW010000001.1"/>
</dbReference>
<keyword evidence="1" id="KW-1133">Transmembrane helix</keyword>
<organism evidence="2 3">
    <name type="scientific">Kibdelosporangium banguiense</name>
    <dbReference type="NCBI Taxonomy" id="1365924"/>
    <lineage>
        <taxon>Bacteria</taxon>
        <taxon>Bacillati</taxon>
        <taxon>Actinomycetota</taxon>
        <taxon>Actinomycetes</taxon>
        <taxon>Pseudonocardiales</taxon>
        <taxon>Pseudonocardiaceae</taxon>
        <taxon>Kibdelosporangium</taxon>
    </lineage>
</organism>
<evidence type="ECO:0000313" key="2">
    <source>
        <dbReference type="EMBL" id="MBP2323146.1"/>
    </source>
</evidence>